<proteinExistence type="predicted"/>
<protein>
    <submittedName>
        <fullName evidence="1">Uncharacterized protein</fullName>
    </submittedName>
</protein>
<sequence length="337" mass="37186">MSRADAFSPLKKLQRATSSLNMAAPWFRQNLESQYAQQKTFSTAVMEEPVELVQALEEAVMAATETGEPEEVLVAVLEASEPEKAVVATLKTMETSPKSFSTAAVEEPVQLVQAMEEAVMTAMETSAPKKKEVVAVLETSDAEKVVVATPKAVASTPVTSAAPWFRRNLASQYQYAQQNEVVVRASPVVVAPPKQAEAIIKETPEQVIKETAIAKVLDDKASIPSLANRLVAGFLSQSKTLLQRASNGLLSYRHKFDLRQRARNIQEVAGQKVQALLAFRPQLPPRKETVVRVRRPLSRRQEQKLAAKYAAIECIEERTYIILKDLGMIQPTLDFSI</sequence>
<comment type="caution">
    <text evidence="1">The sequence shown here is derived from an EMBL/GenBank/DDBJ whole genome shotgun (WGS) entry which is preliminary data.</text>
</comment>
<reference evidence="1" key="1">
    <citation type="submission" date="2020-06" db="EMBL/GenBank/DDBJ databases">
        <authorList>
            <consortium name="Plant Systems Biology data submission"/>
        </authorList>
    </citation>
    <scope>NUCLEOTIDE SEQUENCE</scope>
    <source>
        <strain evidence="1">D6</strain>
    </source>
</reference>
<gene>
    <name evidence="1" type="ORF">SEMRO_1345_G264780.1</name>
</gene>
<keyword evidence="2" id="KW-1185">Reference proteome</keyword>
<dbReference type="Proteomes" id="UP001153069">
    <property type="component" value="Unassembled WGS sequence"/>
</dbReference>
<accession>A0A9N8HRP9</accession>
<organism evidence="1 2">
    <name type="scientific">Seminavis robusta</name>
    <dbReference type="NCBI Taxonomy" id="568900"/>
    <lineage>
        <taxon>Eukaryota</taxon>
        <taxon>Sar</taxon>
        <taxon>Stramenopiles</taxon>
        <taxon>Ochrophyta</taxon>
        <taxon>Bacillariophyta</taxon>
        <taxon>Bacillariophyceae</taxon>
        <taxon>Bacillariophycidae</taxon>
        <taxon>Naviculales</taxon>
        <taxon>Naviculaceae</taxon>
        <taxon>Seminavis</taxon>
    </lineage>
</organism>
<dbReference type="OrthoDB" id="49485at2759"/>
<dbReference type="EMBL" id="CAICTM010001343">
    <property type="protein sequence ID" value="CAB9522822.1"/>
    <property type="molecule type" value="Genomic_DNA"/>
</dbReference>
<evidence type="ECO:0000313" key="1">
    <source>
        <dbReference type="EMBL" id="CAB9522822.1"/>
    </source>
</evidence>
<dbReference type="AlphaFoldDB" id="A0A9N8HRP9"/>
<name>A0A9N8HRP9_9STRA</name>
<evidence type="ECO:0000313" key="2">
    <source>
        <dbReference type="Proteomes" id="UP001153069"/>
    </source>
</evidence>